<reference evidence="1" key="1">
    <citation type="journal article" date="2015" name="Nature">
        <title>Complex archaea that bridge the gap between prokaryotes and eukaryotes.</title>
        <authorList>
            <person name="Spang A."/>
            <person name="Saw J.H."/>
            <person name="Jorgensen S.L."/>
            <person name="Zaremba-Niedzwiedzka K."/>
            <person name="Martijn J."/>
            <person name="Lind A.E."/>
            <person name="van Eijk R."/>
            <person name="Schleper C."/>
            <person name="Guy L."/>
            <person name="Ettema T.J."/>
        </authorList>
    </citation>
    <scope>NUCLEOTIDE SEQUENCE</scope>
</reference>
<dbReference type="AlphaFoldDB" id="A0A0F8Z368"/>
<organism evidence="1">
    <name type="scientific">marine sediment metagenome</name>
    <dbReference type="NCBI Taxonomy" id="412755"/>
    <lineage>
        <taxon>unclassified sequences</taxon>
        <taxon>metagenomes</taxon>
        <taxon>ecological metagenomes</taxon>
    </lineage>
</organism>
<sequence>MRVGVVFYDRRWHVGITNGTMIVDSRFWHGVKLRPLPPGYLRIDWLPYDEGPEVWERALALVGGPYRLCTKLVCDSLGTQCILLSTLRRELATYRARTGRECCPP</sequence>
<gene>
    <name evidence="1" type="ORF">LCGC14_2745450</name>
</gene>
<evidence type="ECO:0000313" key="1">
    <source>
        <dbReference type="EMBL" id="KKK88212.1"/>
    </source>
</evidence>
<proteinExistence type="predicted"/>
<comment type="caution">
    <text evidence="1">The sequence shown here is derived from an EMBL/GenBank/DDBJ whole genome shotgun (WGS) entry which is preliminary data.</text>
</comment>
<accession>A0A0F8Z368</accession>
<name>A0A0F8Z368_9ZZZZ</name>
<dbReference type="EMBL" id="LAZR01050058">
    <property type="protein sequence ID" value="KKK88212.1"/>
    <property type="molecule type" value="Genomic_DNA"/>
</dbReference>
<protein>
    <submittedName>
        <fullName evidence="1">Uncharacterized protein</fullName>
    </submittedName>
</protein>